<evidence type="ECO:0000313" key="3">
    <source>
        <dbReference type="Proteomes" id="UP001408356"/>
    </source>
</evidence>
<proteinExistence type="predicted"/>
<name>A0ABR2VAY6_9PEZI</name>
<dbReference type="Proteomes" id="UP001408356">
    <property type="component" value="Unassembled WGS sequence"/>
</dbReference>
<gene>
    <name evidence="2" type="ORF">SUNI508_13792</name>
</gene>
<keyword evidence="3" id="KW-1185">Reference proteome</keyword>
<evidence type="ECO:0000256" key="1">
    <source>
        <dbReference type="ARBA" id="ARBA00023242"/>
    </source>
</evidence>
<organism evidence="2 3">
    <name type="scientific">Seiridium unicorne</name>
    <dbReference type="NCBI Taxonomy" id="138068"/>
    <lineage>
        <taxon>Eukaryota</taxon>
        <taxon>Fungi</taxon>
        <taxon>Dikarya</taxon>
        <taxon>Ascomycota</taxon>
        <taxon>Pezizomycotina</taxon>
        <taxon>Sordariomycetes</taxon>
        <taxon>Xylariomycetidae</taxon>
        <taxon>Amphisphaeriales</taxon>
        <taxon>Sporocadaceae</taxon>
        <taxon>Seiridium</taxon>
    </lineage>
</organism>
<keyword evidence="1" id="KW-0539">Nucleus</keyword>
<dbReference type="EMBL" id="JARVKF010000047">
    <property type="protein sequence ID" value="KAK9424073.1"/>
    <property type="molecule type" value="Genomic_DNA"/>
</dbReference>
<comment type="caution">
    <text evidence="2">The sequence shown here is derived from an EMBL/GenBank/DDBJ whole genome shotgun (WGS) entry which is preliminary data.</text>
</comment>
<reference evidence="2 3" key="1">
    <citation type="journal article" date="2024" name="J. Plant Pathol.">
        <title>Sequence and assembly of the genome of Seiridium unicorne, isolate CBS 538.82, causal agent of cypress canker disease.</title>
        <authorList>
            <person name="Scali E."/>
            <person name="Rocca G.D."/>
            <person name="Danti R."/>
            <person name="Garbelotto M."/>
            <person name="Barberini S."/>
            <person name="Baroncelli R."/>
            <person name="Emiliani G."/>
        </authorList>
    </citation>
    <scope>NUCLEOTIDE SEQUENCE [LARGE SCALE GENOMIC DNA]</scope>
    <source>
        <strain evidence="2 3">BM-138-508</strain>
    </source>
</reference>
<dbReference type="Pfam" id="PF11951">
    <property type="entry name" value="Fungal_trans_2"/>
    <property type="match status" value="1"/>
</dbReference>
<protein>
    <submittedName>
        <fullName evidence="2">Zn(2)-C6 fungal-type domain-containing protein</fullName>
    </submittedName>
</protein>
<sequence length="329" mass="37077">MALRKPQSNRIAFINTGWRDIDFYPHLSNQQAVQSPKLLQAAPKLYRPPQKKMEHMELVQYFHDVAYHSLVTLGSNTRIRDVLMHMALAHDTVSGQALISALLAFSSLRRAGLHHETMQFKVAQGLAGATQHVAACVAFFKAYSSNVDLFSEICDPLLDPRDPRRRDEGYTSRLRALEWSVRNFPASSSTSTALARPTTDLPFAVELYQTATLIYLARASQTPWEPLAKLESIIDRAFDGPIQAHACDHFFPLFALACEARTDEQRTSILSLLDRSEKRDHLRSMESFRAGIQSFWVQQDLYADGDIILNYLGLIKAIINSNKALPSFA</sequence>
<accession>A0ABR2VAY6</accession>
<dbReference type="InterPro" id="IPR021858">
    <property type="entry name" value="Fun_TF"/>
</dbReference>
<evidence type="ECO:0000313" key="2">
    <source>
        <dbReference type="EMBL" id="KAK9424073.1"/>
    </source>
</evidence>